<dbReference type="RefSeq" id="WP_179299536.1">
    <property type="nucleotide sequence ID" value="NZ_MQWD01000001.1"/>
</dbReference>
<evidence type="ECO:0000256" key="9">
    <source>
        <dbReference type="ARBA" id="ARBA00022833"/>
    </source>
</evidence>
<feature type="domain" description="Secretion system C-terminal sorting" evidence="15">
    <location>
        <begin position="910"/>
        <end position="981"/>
    </location>
</feature>
<dbReference type="Gene3D" id="3.50.30.30">
    <property type="match status" value="1"/>
</dbReference>
<evidence type="ECO:0000256" key="4">
    <source>
        <dbReference type="ARBA" id="ARBA00022525"/>
    </source>
</evidence>
<keyword evidence="11" id="KW-0865">Zymogen</keyword>
<keyword evidence="8" id="KW-0378">Hydrolase</keyword>
<dbReference type="PANTHER" id="PTHR33478">
    <property type="entry name" value="EXTRACELLULAR METALLOPROTEINASE MEP"/>
    <property type="match status" value="1"/>
</dbReference>
<name>A0A271IZ11_9BACT</name>
<comment type="subcellular location">
    <subcellularLocation>
        <location evidence="2">Secreted</location>
    </subcellularLocation>
</comment>
<keyword evidence="9" id="KW-0862">Zinc</keyword>
<organism evidence="16 17">
    <name type="scientific">Rubrivirga marina</name>
    <dbReference type="NCBI Taxonomy" id="1196024"/>
    <lineage>
        <taxon>Bacteria</taxon>
        <taxon>Pseudomonadati</taxon>
        <taxon>Rhodothermota</taxon>
        <taxon>Rhodothermia</taxon>
        <taxon>Rhodothermales</taxon>
        <taxon>Rubricoccaceae</taxon>
        <taxon>Rubrivirga</taxon>
    </lineage>
</organism>
<keyword evidence="4" id="KW-0964">Secreted</keyword>
<comment type="cofactor">
    <cofactor evidence="1">
        <name>Zn(2+)</name>
        <dbReference type="ChEBI" id="CHEBI:29105"/>
    </cofactor>
</comment>
<dbReference type="InterPro" id="IPR011096">
    <property type="entry name" value="FTP_domain"/>
</dbReference>
<dbReference type="InterPro" id="IPR050371">
    <property type="entry name" value="Fungal_virulence_M36"/>
</dbReference>
<evidence type="ECO:0000313" key="16">
    <source>
        <dbReference type="EMBL" id="PAP76491.1"/>
    </source>
</evidence>
<comment type="similarity">
    <text evidence="3">Belongs to the peptidase M36 family.</text>
</comment>
<feature type="domain" description="FTP" evidence="14">
    <location>
        <begin position="55"/>
        <end position="96"/>
    </location>
</feature>
<comment type="caution">
    <text evidence="16">The sequence shown here is derived from an EMBL/GenBank/DDBJ whole genome shotgun (WGS) entry which is preliminary data.</text>
</comment>
<evidence type="ECO:0000256" key="7">
    <source>
        <dbReference type="ARBA" id="ARBA00022729"/>
    </source>
</evidence>
<dbReference type="Proteomes" id="UP000216339">
    <property type="component" value="Unassembled WGS sequence"/>
</dbReference>
<keyword evidence="17" id="KW-1185">Reference proteome</keyword>
<dbReference type="CDD" id="cd09596">
    <property type="entry name" value="M36"/>
    <property type="match status" value="1"/>
</dbReference>
<dbReference type="PANTHER" id="PTHR33478:SF1">
    <property type="entry name" value="EXTRACELLULAR METALLOPROTEINASE MEP"/>
    <property type="match status" value="1"/>
</dbReference>
<evidence type="ECO:0000256" key="3">
    <source>
        <dbReference type="ARBA" id="ARBA00006006"/>
    </source>
</evidence>
<evidence type="ECO:0000256" key="10">
    <source>
        <dbReference type="ARBA" id="ARBA00023049"/>
    </source>
</evidence>
<dbReference type="GO" id="GO:0008270">
    <property type="term" value="F:zinc ion binding"/>
    <property type="evidence" value="ECO:0007669"/>
    <property type="project" value="InterPro"/>
</dbReference>
<protein>
    <recommendedName>
        <fullName evidence="18">PA domain-containing protein</fullName>
    </recommendedName>
</protein>
<feature type="domain" description="PA" evidence="13">
    <location>
        <begin position="463"/>
        <end position="548"/>
    </location>
</feature>
<reference evidence="16 17" key="1">
    <citation type="submission" date="2016-11" db="EMBL/GenBank/DDBJ databases">
        <title>Study of marine rhodopsin-containing bacteria.</title>
        <authorList>
            <person name="Yoshizawa S."/>
            <person name="Kumagai Y."/>
            <person name="Kogure K."/>
        </authorList>
    </citation>
    <scope>NUCLEOTIDE SEQUENCE [LARGE SCALE GENOMIC DNA]</scope>
    <source>
        <strain evidence="16 17">SAORIC-28</strain>
    </source>
</reference>
<evidence type="ECO:0000259" key="13">
    <source>
        <dbReference type="Pfam" id="PF02225"/>
    </source>
</evidence>
<keyword evidence="10" id="KW-0482">Metalloprotease</keyword>
<dbReference type="Gene3D" id="3.10.170.10">
    <property type="match status" value="1"/>
</dbReference>
<dbReference type="AlphaFoldDB" id="A0A271IZ11"/>
<dbReference type="EMBL" id="MQWD01000001">
    <property type="protein sequence ID" value="PAP76491.1"/>
    <property type="molecule type" value="Genomic_DNA"/>
</dbReference>
<accession>A0A271IZ11</accession>
<dbReference type="Pfam" id="PF18962">
    <property type="entry name" value="Por_Secre_tail"/>
    <property type="match status" value="1"/>
</dbReference>
<evidence type="ECO:0000256" key="8">
    <source>
        <dbReference type="ARBA" id="ARBA00022801"/>
    </source>
</evidence>
<dbReference type="Pfam" id="PF07504">
    <property type="entry name" value="FTP"/>
    <property type="match status" value="1"/>
</dbReference>
<dbReference type="PRINTS" id="PR00999">
    <property type="entry name" value="FUNGALYSIN"/>
</dbReference>
<dbReference type="SUPFAM" id="SSF52025">
    <property type="entry name" value="PA domain"/>
    <property type="match status" value="1"/>
</dbReference>
<evidence type="ECO:0000256" key="1">
    <source>
        <dbReference type="ARBA" id="ARBA00001947"/>
    </source>
</evidence>
<dbReference type="GO" id="GO:0006508">
    <property type="term" value="P:proteolysis"/>
    <property type="evidence" value="ECO:0007669"/>
    <property type="project" value="UniProtKB-KW"/>
</dbReference>
<dbReference type="InterPro" id="IPR003137">
    <property type="entry name" value="PA_domain"/>
</dbReference>
<evidence type="ECO:0000256" key="12">
    <source>
        <dbReference type="SAM" id="SignalP"/>
    </source>
</evidence>
<dbReference type="InterPro" id="IPR046450">
    <property type="entry name" value="PA_dom_sf"/>
</dbReference>
<dbReference type="InterPro" id="IPR001842">
    <property type="entry name" value="Peptidase_M36"/>
</dbReference>
<evidence type="ECO:0000259" key="15">
    <source>
        <dbReference type="Pfam" id="PF18962"/>
    </source>
</evidence>
<evidence type="ECO:0000256" key="11">
    <source>
        <dbReference type="ARBA" id="ARBA00023145"/>
    </source>
</evidence>
<keyword evidence="7 12" id="KW-0732">Signal</keyword>
<dbReference type="GO" id="GO:0005615">
    <property type="term" value="C:extracellular space"/>
    <property type="evidence" value="ECO:0007669"/>
    <property type="project" value="InterPro"/>
</dbReference>
<dbReference type="GO" id="GO:0004222">
    <property type="term" value="F:metalloendopeptidase activity"/>
    <property type="evidence" value="ECO:0007669"/>
    <property type="project" value="InterPro"/>
</dbReference>
<evidence type="ECO:0000256" key="5">
    <source>
        <dbReference type="ARBA" id="ARBA00022670"/>
    </source>
</evidence>
<evidence type="ECO:0008006" key="18">
    <source>
        <dbReference type="Google" id="ProtNLM"/>
    </source>
</evidence>
<dbReference type="Gene3D" id="2.60.40.4070">
    <property type="match status" value="1"/>
</dbReference>
<sequence>MGSLAALGALVLLTASAAVAQSAVDAAGLYVRQNAGRLGLAAGDLDGLAVAHQSVSRVSGVTHVYFQQTLGGVPVHDGIVNVAVDRAGRVLSANSRAVANVGRTAQGARVLSADAAVRTAASSLGFSPTLEVARDFRGLGEGVVFRSDLASDDILARLRYVPAIGGPTTLAWLVDLSTPEDQRLWQVAVDAGSGAILGTGSLTDEDHWAADDHLPEGWAVVAPVSPASSSTLVDLARLTGTATIGAQAGVSGASAQYRVYAGAVESPSHGGDPYTDLRTLATGVNATASPLGWHNNGSTSFTITRGNNVHAGLDLLAPDGIEPGTEAEGGPSLLFDFAFDPGVQSPDAYRPAAVTNLFYWNNIVHDVAWFYGFDEPSGNFQATNTTGFGAGNDAVNAQTQDYSGTNNANFSTPVDGSAPRMQMYVWGTALVNEISFGTTTDVMSAAAFGVPFPTTGVTLDVALVNDGTALPNEGCGPLVNAAEVAGKFALVYRGSCAFTIKVKNAQDAGALGAIVINNAPGNPGTLGGADATVVIPAGMISNVTGAALVAALPTAATVRNLGQSVLNRDSDFDNGVIVHEYGHGISNRLTGGPATTSCLATNYTVGGVPFTSEQMGEGWSDYYALLLTDTNTDGRGIGTYLNFEPTTGQGIRPYRYSTSFGTNPATYDYIKTASAPHGVGFVWASMAWDMTRALVDRHGWDPDVYTGTGGNNLALALVTEGLKIQPCRPGFVDGRDAILTADVAITGGANQCLIWDAFSRRGLGASADQGAYYDRLDGTEAFDLPTSCSTSSMIIDAVNALKASGAITNGQATQLIAKITIAQARLDAARPRPAIALNRVEAFSASVRTIGVRRLTDEEEQYLLDLADGFTSRILEQYPGTTASLTEFGVTAGLEAGDLPSEFALDQSAPNPASGGSAEISFALPEAARVRLVVYDVMGRAVAEVADGQYAAGFHQATVDVSRLASGTYVYRLEAGDFVATRQMTVIR</sequence>
<dbReference type="Gene3D" id="1.10.390.10">
    <property type="entry name" value="Neutral Protease Domain 2"/>
    <property type="match status" value="1"/>
</dbReference>
<evidence type="ECO:0000313" key="17">
    <source>
        <dbReference type="Proteomes" id="UP000216339"/>
    </source>
</evidence>
<keyword evidence="6" id="KW-0479">Metal-binding</keyword>
<proteinExistence type="inferred from homology"/>
<dbReference type="NCBIfam" id="TIGR04183">
    <property type="entry name" value="Por_Secre_tail"/>
    <property type="match status" value="1"/>
</dbReference>
<dbReference type="CDD" id="cd04818">
    <property type="entry name" value="PA_subtilisin_1"/>
    <property type="match status" value="1"/>
</dbReference>
<dbReference type="Pfam" id="PF02225">
    <property type="entry name" value="PA"/>
    <property type="match status" value="1"/>
</dbReference>
<dbReference type="SUPFAM" id="SSF55486">
    <property type="entry name" value="Metalloproteases ('zincins'), catalytic domain"/>
    <property type="match status" value="1"/>
</dbReference>
<keyword evidence="5" id="KW-0645">Protease</keyword>
<feature type="signal peptide" evidence="12">
    <location>
        <begin position="1"/>
        <end position="20"/>
    </location>
</feature>
<dbReference type="Pfam" id="PF02128">
    <property type="entry name" value="Peptidase_M36"/>
    <property type="match status" value="1"/>
</dbReference>
<dbReference type="InterPro" id="IPR027268">
    <property type="entry name" value="Peptidase_M4/M1_CTD_sf"/>
</dbReference>
<evidence type="ECO:0000256" key="6">
    <source>
        <dbReference type="ARBA" id="ARBA00022723"/>
    </source>
</evidence>
<evidence type="ECO:0000256" key="2">
    <source>
        <dbReference type="ARBA" id="ARBA00004613"/>
    </source>
</evidence>
<dbReference type="InterPro" id="IPR026444">
    <property type="entry name" value="Secre_tail"/>
</dbReference>
<feature type="chain" id="PRO_5012922051" description="PA domain-containing protein" evidence="12">
    <location>
        <begin position="21"/>
        <end position="988"/>
    </location>
</feature>
<gene>
    <name evidence="16" type="ORF">BSZ37_08580</name>
</gene>
<evidence type="ECO:0000259" key="14">
    <source>
        <dbReference type="Pfam" id="PF07504"/>
    </source>
</evidence>